<dbReference type="AlphaFoldDB" id="A0A124ENZ5"/>
<dbReference type="EMBL" id="LQIR01000034">
    <property type="protein sequence ID" value="KUI12451.1"/>
    <property type="molecule type" value="Genomic_DNA"/>
</dbReference>
<comment type="caution">
    <text evidence="5">The sequence shown here is derived from an EMBL/GenBank/DDBJ whole genome shotgun (WGS) entry which is preliminary data.</text>
</comment>
<keyword evidence="6" id="KW-1185">Reference proteome</keyword>
<dbReference type="CDD" id="cd24146">
    <property type="entry name" value="nat-AmDH_N_like"/>
    <property type="match status" value="1"/>
</dbReference>
<dbReference type="RefSeq" id="WP_064398676.1">
    <property type="nucleotide sequence ID" value="NZ_LQIR01000034.1"/>
</dbReference>
<dbReference type="GO" id="GO:0009089">
    <property type="term" value="P:lysine biosynthetic process via diaminopimelate"/>
    <property type="evidence" value="ECO:0007669"/>
    <property type="project" value="InterPro"/>
</dbReference>
<evidence type="ECO:0000313" key="6">
    <source>
        <dbReference type="Proteomes" id="UP000053707"/>
    </source>
</evidence>
<dbReference type="InterPro" id="IPR000846">
    <property type="entry name" value="DapB_N"/>
</dbReference>
<feature type="domain" description="Dihydrodipicolinate reductase N-terminal" evidence="3">
    <location>
        <begin position="11"/>
        <end position="76"/>
    </location>
</feature>
<proteinExistence type="predicted"/>
<reference evidence="5 6" key="1">
    <citation type="submission" date="2016-01" db="EMBL/GenBank/DDBJ databases">
        <authorList>
            <consortium name="TB Trials Study Group"/>
            <person name="Sutton G."/>
            <person name="Brinkac L."/>
            <person name="Sanka R."/>
            <person name="Adams M."/>
            <person name="Lau E.L."/>
            <person name="Macaden R."/>
            <person name="Grewal H.M.S."/>
        </authorList>
    </citation>
    <scope>NUCLEOTIDE SEQUENCE [LARGE SCALE GENOMIC DNA]</scope>
    <source>
        <strain evidence="5 6">IS-1744</strain>
    </source>
</reference>
<evidence type="ECO:0000313" key="5">
    <source>
        <dbReference type="EMBL" id="KUI12451.1"/>
    </source>
</evidence>
<dbReference type="Gene3D" id="3.40.50.720">
    <property type="entry name" value="NAD(P)-binding Rossmann-like Domain"/>
    <property type="match status" value="1"/>
</dbReference>
<evidence type="ECO:0000256" key="1">
    <source>
        <dbReference type="ARBA" id="ARBA00022857"/>
    </source>
</evidence>
<organism evidence="5 6">
    <name type="scientific">Mycobacterium lehmannii</name>
    <dbReference type="NCBI Taxonomy" id="2048550"/>
    <lineage>
        <taxon>Bacteria</taxon>
        <taxon>Bacillati</taxon>
        <taxon>Actinomycetota</taxon>
        <taxon>Actinomycetes</taxon>
        <taxon>Mycobacteriales</taxon>
        <taxon>Mycobacteriaceae</taxon>
        <taxon>Mycobacterium</taxon>
    </lineage>
</organism>
<dbReference type="Proteomes" id="UP000053707">
    <property type="component" value="Unassembled WGS sequence"/>
</dbReference>
<name>A0A124ENZ5_9MYCO</name>
<evidence type="ECO:0000256" key="2">
    <source>
        <dbReference type="ARBA" id="ARBA00023002"/>
    </source>
</evidence>
<dbReference type="InterPro" id="IPR045760">
    <property type="entry name" value="DAP_DH_C"/>
</dbReference>
<sequence length="370" mass="39207">MTGGKHRVVVWSTGGIGSIAIRAISQRPDLELVGVWVHSPDKDGMDAGELANGQPIGVATTTDADALVGLRPDCVVYAASGPERDALAIPDYVKLLNAGINVVTTSTTHLVNPHAYEPAEWRDQLAAAAKEGQVSLYASGIEPGFVADYLPLVLSTQSSQIEKIHAYEIGLYDDYGVPDIMGDALGFGRPLDYQPWISFPGAIAGEWQGQIRMVAEALGVEVQEVRETFDRAVTERTLEVAMGTVEAGTCGALRMQAIGIVDGCEAIVIEHVTRLAPDVAPQWPTLPNALGYRIVITGQPDIECTMAATVRDRKDAAIESMTSGAGAMVATAMRVVNAVPYVIAAQPGLLSSVELPLTIPRHAFNPRGSA</sequence>
<accession>A0A124ENZ5</accession>
<evidence type="ECO:0000259" key="4">
    <source>
        <dbReference type="Pfam" id="PF19328"/>
    </source>
</evidence>
<evidence type="ECO:0000259" key="3">
    <source>
        <dbReference type="Pfam" id="PF01113"/>
    </source>
</evidence>
<dbReference type="InterPro" id="IPR036291">
    <property type="entry name" value="NAD(P)-bd_dom_sf"/>
</dbReference>
<dbReference type="Pfam" id="PF19328">
    <property type="entry name" value="DAP_DH_C"/>
    <property type="match status" value="1"/>
</dbReference>
<protein>
    <submittedName>
        <fullName evidence="5">Dihydrodipicolinate reductase</fullName>
    </submittedName>
</protein>
<keyword evidence="1" id="KW-0521">NADP</keyword>
<dbReference type="GO" id="GO:0008839">
    <property type="term" value="F:4-hydroxy-tetrahydrodipicolinate reductase"/>
    <property type="evidence" value="ECO:0007669"/>
    <property type="project" value="InterPro"/>
</dbReference>
<feature type="domain" description="2,4-diaminopentanoate dehydrogenase C-terminal" evidence="4">
    <location>
        <begin position="145"/>
        <end position="358"/>
    </location>
</feature>
<keyword evidence="2" id="KW-0560">Oxidoreductase</keyword>
<dbReference type="SUPFAM" id="SSF51735">
    <property type="entry name" value="NAD(P)-binding Rossmann-fold domains"/>
    <property type="match status" value="1"/>
</dbReference>
<gene>
    <name evidence="5" type="ORF">AU192_20635</name>
</gene>
<dbReference type="Pfam" id="PF01113">
    <property type="entry name" value="DapB_N"/>
    <property type="match status" value="1"/>
</dbReference>